<dbReference type="AlphaFoldDB" id="A0AB34HM03"/>
<keyword evidence="3" id="KW-1185">Reference proteome</keyword>
<gene>
    <name evidence="2" type="ORF">J1605_020557</name>
</gene>
<name>A0AB34HM03_ESCRO</name>
<organism evidence="2 3">
    <name type="scientific">Eschrichtius robustus</name>
    <name type="common">California gray whale</name>
    <name type="synonym">Eschrichtius gibbosus</name>
    <dbReference type="NCBI Taxonomy" id="9764"/>
    <lineage>
        <taxon>Eukaryota</taxon>
        <taxon>Metazoa</taxon>
        <taxon>Chordata</taxon>
        <taxon>Craniata</taxon>
        <taxon>Vertebrata</taxon>
        <taxon>Euteleostomi</taxon>
        <taxon>Mammalia</taxon>
        <taxon>Eutheria</taxon>
        <taxon>Laurasiatheria</taxon>
        <taxon>Artiodactyla</taxon>
        <taxon>Whippomorpha</taxon>
        <taxon>Cetacea</taxon>
        <taxon>Mysticeti</taxon>
        <taxon>Eschrichtiidae</taxon>
        <taxon>Eschrichtius</taxon>
    </lineage>
</organism>
<evidence type="ECO:0000256" key="1">
    <source>
        <dbReference type="SAM" id="MobiDB-lite"/>
    </source>
</evidence>
<evidence type="ECO:0000313" key="3">
    <source>
        <dbReference type="Proteomes" id="UP001159641"/>
    </source>
</evidence>
<comment type="caution">
    <text evidence="2">The sequence shown here is derived from an EMBL/GenBank/DDBJ whole genome shotgun (WGS) entry which is preliminary data.</text>
</comment>
<accession>A0AB34HM03</accession>
<feature type="region of interest" description="Disordered" evidence="1">
    <location>
        <begin position="43"/>
        <end position="75"/>
    </location>
</feature>
<protein>
    <submittedName>
        <fullName evidence="2">Uncharacterized protein</fullName>
    </submittedName>
</protein>
<dbReference type="Proteomes" id="UP001159641">
    <property type="component" value="Unassembled WGS sequence"/>
</dbReference>
<feature type="region of interest" description="Disordered" evidence="1">
    <location>
        <begin position="98"/>
        <end position="138"/>
    </location>
</feature>
<sequence length="165" mass="17844">MKDFVTRGDRERRLVWDALWPRWMAQHTLGLRDQTHGLPRSLLSSRGQLSAPSERLAEGKAAPAAWSEAEPLEASLPGGDSAGLRCFLLVGAKVTPEATPDEVGVRSGRTLGFEGPSRKAPGRATLGTRDPPGQSPCRVRLRLCSGQKHRILSREPAAAQGEFVS</sequence>
<reference evidence="2 3" key="1">
    <citation type="submission" date="2022-11" db="EMBL/GenBank/DDBJ databases">
        <title>Whole genome sequence of Eschrichtius robustus ER-17-0199.</title>
        <authorList>
            <person name="Bruniche-Olsen A."/>
            <person name="Black A.N."/>
            <person name="Fields C.J."/>
            <person name="Walden K."/>
            <person name="Dewoody J.A."/>
        </authorList>
    </citation>
    <scope>NUCLEOTIDE SEQUENCE [LARGE SCALE GENOMIC DNA]</scope>
    <source>
        <strain evidence="2">ER-17-0199</strain>
        <tissue evidence="2">Blubber</tissue>
    </source>
</reference>
<dbReference type="EMBL" id="JAIQCJ010001201">
    <property type="protein sequence ID" value="KAJ8791835.1"/>
    <property type="molecule type" value="Genomic_DNA"/>
</dbReference>
<evidence type="ECO:0000313" key="2">
    <source>
        <dbReference type="EMBL" id="KAJ8791835.1"/>
    </source>
</evidence>
<proteinExistence type="predicted"/>